<organism evidence="1 2">
    <name type="scientific">Daphnia magna</name>
    <dbReference type="NCBI Taxonomy" id="35525"/>
    <lineage>
        <taxon>Eukaryota</taxon>
        <taxon>Metazoa</taxon>
        <taxon>Ecdysozoa</taxon>
        <taxon>Arthropoda</taxon>
        <taxon>Crustacea</taxon>
        <taxon>Branchiopoda</taxon>
        <taxon>Diplostraca</taxon>
        <taxon>Cladocera</taxon>
        <taxon>Anomopoda</taxon>
        <taxon>Daphniidae</taxon>
        <taxon>Daphnia</taxon>
    </lineage>
</organism>
<protein>
    <submittedName>
        <fullName evidence="1">Uncharacterized protein</fullName>
    </submittedName>
</protein>
<dbReference type="Proteomes" id="UP000076858">
    <property type="component" value="Unassembled WGS sequence"/>
</dbReference>
<reference evidence="1 2" key="1">
    <citation type="submission" date="2016-03" db="EMBL/GenBank/DDBJ databases">
        <title>EvidentialGene: Evidence-directed Construction of Genes on Genomes.</title>
        <authorList>
            <person name="Gilbert D.G."/>
            <person name="Choi J.-H."/>
            <person name="Mockaitis K."/>
            <person name="Colbourne J."/>
            <person name="Pfrender M."/>
        </authorList>
    </citation>
    <scope>NUCLEOTIDE SEQUENCE [LARGE SCALE GENOMIC DNA]</scope>
    <source>
        <strain evidence="1 2">Xinb3</strain>
        <tissue evidence="1">Complete organism</tissue>
    </source>
</reference>
<evidence type="ECO:0000313" key="1">
    <source>
        <dbReference type="EMBL" id="KZS20682.1"/>
    </source>
</evidence>
<gene>
    <name evidence="1" type="ORF">APZ42_012559</name>
</gene>
<proteinExistence type="predicted"/>
<keyword evidence="2" id="KW-1185">Reference proteome</keyword>
<sequence>MSKQKTDDSVIARGYCNSRFLSGDGKKMGERVNNGRHQEKYFSTPGVALKFPRNLTFSY</sequence>
<comment type="caution">
    <text evidence="1">The sequence shown here is derived from an EMBL/GenBank/DDBJ whole genome shotgun (WGS) entry which is preliminary data.</text>
</comment>
<accession>A0A162RPG3</accession>
<dbReference type="EMBL" id="LRGB01000136">
    <property type="protein sequence ID" value="KZS20682.1"/>
    <property type="molecule type" value="Genomic_DNA"/>
</dbReference>
<name>A0A162RPG3_9CRUS</name>
<evidence type="ECO:0000313" key="2">
    <source>
        <dbReference type="Proteomes" id="UP000076858"/>
    </source>
</evidence>
<dbReference type="AlphaFoldDB" id="A0A162RPG3"/>